<proteinExistence type="predicted"/>
<dbReference type="InterPro" id="IPR038602">
    <property type="entry name" value="Mite_allergen_7_sf"/>
</dbReference>
<dbReference type="Proteomes" id="UP000291343">
    <property type="component" value="Unassembled WGS sequence"/>
</dbReference>
<gene>
    <name evidence="2" type="ORF">LSTR_LSTR004468</name>
</gene>
<evidence type="ECO:0008006" key="4">
    <source>
        <dbReference type="Google" id="ProtNLM"/>
    </source>
</evidence>
<dbReference type="AlphaFoldDB" id="A0A482XE74"/>
<feature type="signal peptide" evidence="1">
    <location>
        <begin position="1"/>
        <end position="21"/>
    </location>
</feature>
<name>A0A482XE74_LAOST</name>
<reference evidence="2 3" key="1">
    <citation type="journal article" date="2017" name="Gigascience">
        <title>Genome sequence of the small brown planthopper, Laodelphax striatellus.</title>
        <authorList>
            <person name="Zhu J."/>
            <person name="Jiang F."/>
            <person name="Wang X."/>
            <person name="Yang P."/>
            <person name="Bao Y."/>
            <person name="Zhao W."/>
            <person name="Wang W."/>
            <person name="Lu H."/>
            <person name="Wang Q."/>
            <person name="Cui N."/>
            <person name="Li J."/>
            <person name="Chen X."/>
            <person name="Luo L."/>
            <person name="Yu J."/>
            <person name="Kang L."/>
            <person name="Cui F."/>
        </authorList>
    </citation>
    <scope>NUCLEOTIDE SEQUENCE [LARGE SCALE GENOMIC DNA]</scope>
    <source>
        <strain evidence="2">Lst14</strain>
    </source>
</reference>
<dbReference type="Pfam" id="PF16984">
    <property type="entry name" value="Grp7_allergen"/>
    <property type="match status" value="1"/>
</dbReference>
<comment type="caution">
    <text evidence="2">The sequence shown here is derived from an EMBL/GenBank/DDBJ whole genome shotgun (WGS) entry which is preliminary data.</text>
</comment>
<protein>
    <recommendedName>
        <fullName evidence="4">Lipid-binding serum glycoprotein N-terminal domain-containing protein</fullName>
    </recommendedName>
</protein>
<dbReference type="SMR" id="A0A482XE74"/>
<keyword evidence="3" id="KW-1185">Reference proteome</keyword>
<dbReference type="Gene3D" id="3.15.10.50">
    <property type="match status" value="1"/>
</dbReference>
<dbReference type="InterPro" id="IPR020234">
    <property type="entry name" value="Mite_allergen_group-7"/>
</dbReference>
<dbReference type="STRING" id="195883.A0A482XE74"/>
<dbReference type="EMBL" id="QKKF02011401">
    <property type="protein sequence ID" value="RZF44096.1"/>
    <property type="molecule type" value="Genomic_DNA"/>
</dbReference>
<evidence type="ECO:0000313" key="2">
    <source>
        <dbReference type="EMBL" id="RZF44096.1"/>
    </source>
</evidence>
<evidence type="ECO:0000313" key="3">
    <source>
        <dbReference type="Proteomes" id="UP000291343"/>
    </source>
</evidence>
<dbReference type="InParanoid" id="A0A482XE74"/>
<dbReference type="OrthoDB" id="8187668at2759"/>
<keyword evidence="1" id="KW-0732">Signal</keyword>
<feature type="chain" id="PRO_5019736785" description="Lipid-binding serum glycoprotein N-terminal domain-containing protein" evidence="1">
    <location>
        <begin position="22"/>
        <end position="271"/>
    </location>
</feature>
<evidence type="ECO:0000256" key="1">
    <source>
        <dbReference type="SAM" id="SignalP"/>
    </source>
</evidence>
<accession>A0A482XE74</accession>
<organism evidence="2 3">
    <name type="scientific">Laodelphax striatellus</name>
    <name type="common">Small brown planthopper</name>
    <name type="synonym">Delphax striatella</name>
    <dbReference type="NCBI Taxonomy" id="195883"/>
    <lineage>
        <taxon>Eukaryota</taxon>
        <taxon>Metazoa</taxon>
        <taxon>Ecdysozoa</taxon>
        <taxon>Arthropoda</taxon>
        <taxon>Hexapoda</taxon>
        <taxon>Insecta</taxon>
        <taxon>Pterygota</taxon>
        <taxon>Neoptera</taxon>
        <taxon>Paraneoptera</taxon>
        <taxon>Hemiptera</taxon>
        <taxon>Auchenorrhyncha</taxon>
        <taxon>Fulgoroidea</taxon>
        <taxon>Delphacidae</taxon>
        <taxon>Criomorphinae</taxon>
        <taxon>Laodelphax</taxon>
    </lineage>
</organism>
<sequence>MSNLTTLLPIFFLLSMLSVSGRVTVKRQNLPQNTSDIINVNHLADPIIEQFSNEIIAEGREQAKVDDFEEFYRLGLLGAKFTLFEFQCRNGWVRDISSVTRQGDVFLHTGGLPISVDIPFGFKTLQFNCDSYLLRVPVVKVSGKLQADVDANAVDLKVSVDFIEEQCKFRVDRLKVVKLDGIQIQVTGFSIFNGMFNKIVSWIARLFKNTIEQRIADQIKVSLKSIVEQSDLCHEHTLMKITDKKKLLPVLAASFGKVTHQIEHNITATHK</sequence>